<dbReference type="PANTHER" id="PTHR10622">
    <property type="entry name" value="HET DOMAIN-CONTAINING PROTEIN"/>
    <property type="match status" value="1"/>
</dbReference>
<protein>
    <recommendedName>
        <fullName evidence="2">DUF8212 domain-containing protein</fullName>
    </recommendedName>
</protein>
<dbReference type="AlphaFoldDB" id="A0A8K0SVB7"/>
<organism evidence="3 4">
    <name type="scientific">Stachybotrys elegans</name>
    <dbReference type="NCBI Taxonomy" id="80388"/>
    <lineage>
        <taxon>Eukaryota</taxon>
        <taxon>Fungi</taxon>
        <taxon>Dikarya</taxon>
        <taxon>Ascomycota</taxon>
        <taxon>Pezizomycotina</taxon>
        <taxon>Sordariomycetes</taxon>
        <taxon>Hypocreomycetidae</taxon>
        <taxon>Hypocreales</taxon>
        <taxon>Stachybotryaceae</taxon>
        <taxon>Stachybotrys</taxon>
    </lineage>
</organism>
<feature type="domain" description="DUF8212" evidence="2">
    <location>
        <begin position="78"/>
        <end position="102"/>
    </location>
</feature>
<name>A0A8K0SVB7_9HYPO</name>
<dbReference type="Proteomes" id="UP000813444">
    <property type="component" value="Unassembled WGS sequence"/>
</dbReference>
<evidence type="ECO:0000313" key="4">
    <source>
        <dbReference type="Proteomes" id="UP000813444"/>
    </source>
</evidence>
<dbReference type="EMBL" id="JAGPNK010000004">
    <property type="protein sequence ID" value="KAH7322615.1"/>
    <property type="molecule type" value="Genomic_DNA"/>
</dbReference>
<accession>A0A8K0SVB7</accession>
<reference evidence="3" key="1">
    <citation type="journal article" date="2021" name="Nat. Commun.">
        <title>Genetic determinants of endophytism in the Arabidopsis root mycobiome.</title>
        <authorList>
            <person name="Mesny F."/>
            <person name="Miyauchi S."/>
            <person name="Thiergart T."/>
            <person name="Pickel B."/>
            <person name="Atanasova L."/>
            <person name="Karlsson M."/>
            <person name="Huettel B."/>
            <person name="Barry K.W."/>
            <person name="Haridas S."/>
            <person name="Chen C."/>
            <person name="Bauer D."/>
            <person name="Andreopoulos W."/>
            <person name="Pangilinan J."/>
            <person name="LaButti K."/>
            <person name="Riley R."/>
            <person name="Lipzen A."/>
            <person name="Clum A."/>
            <person name="Drula E."/>
            <person name="Henrissat B."/>
            <person name="Kohler A."/>
            <person name="Grigoriev I.V."/>
            <person name="Martin F.M."/>
            <person name="Hacquard S."/>
        </authorList>
    </citation>
    <scope>NUCLEOTIDE SEQUENCE</scope>
    <source>
        <strain evidence="3">MPI-CAGE-CH-0235</strain>
    </source>
</reference>
<proteinExistence type="predicted"/>
<gene>
    <name evidence="3" type="ORF">B0I35DRAFT_184999</name>
</gene>
<evidence type="ECO:0000256" key="1">
    <source>
        <dbReference type="SAM" id="MobiDB-lite"/>
    </source>
</evidence>
<evidence type="ECO:0000313" key="3">
    <source>
        <dbReference type="EMBL" id="KAH7322615.1"/>
    </source>
</evidence>
<comment type="caution">
    <text evidence="3">The sequence shown here is derived from an EMBL/GenBank/DDBJ whole genome shotgun (WGS) entry which is preliminary data.</text>
</comment>
<dbReference type="InterPro" id="IPR058525">
    <property type="entry name" value="DUF8212"/>
</dbReference>
<keyword evidence="4" id="KW-1185">Reference proteome</keyword>
<dbReference type="OrthoDB" id="4955925at2759"/>
<evidence type="ECO:0000259" key="2">
    <source>
        <dbReference type="Pfam" id="PF26640"/>
    </source>
</evidence>
<dbReference type="Pfam" id="PF26640">
    <property type="entry name" value="DUF8212"/>
    <property type="match status" value="1"/>
</dbReference>
<feature type="region of interest" description="Disordered" evidence="1">
    <location>
        <begin position="256"/>
        <end position="278"/>
    </location>
</feature>
<sequence length="406" mass="45099">MRPGSPEAGRSRSCSRRVTWATNINLQVLLRGQWPTASVATRMSWAAGRKTTRPEDVAYCLLGIFDVNMPLLYGEGEKAFVRLQEEIMKDRDDQSIFAWDASDIDPSVAIIGALAPSPSYFKNSFDMHSHPSEGQPVTVTNKGIQVELSVMRHRQHGVDYDPKVHGEQYLATLHCTIGGDVTRVVGIILKQSRTNAARYSRVRCDTISVHSSGPLKRQGIFLVKRNEGFDPDSKVRTCWLEYKSSDGDVIRPLASFPGGNSWQRSEPTPSKSSMPGSWQWNQRTRSMTLTSDALGAAAVYFEIKGFGGPIALLLLLDPQGPLGRVELVEMPKAGVTTSTAELVENIESLRINPSATQRDLIYSDQGYSLSAEVRLSLTHGSWIFHVTLRRSIRQYSVTSRVDNGEW</sequence>
<feature type="compositionally biased region" description="Polar residues" evidence="1">
    <location>
        <begin position="258"/>
        <end position="278"/>
    </location>
</feature>
<dbReference type="PANTHER" id="PTHR10622:SF10">
    <property type="entry name" value="HET DOMAIN-CONTAINING PROTEIN"/>
    <property type="match status" value="1"/>
</dbReference>